<evidence type="ECO:0008006" key="4">
    <source>
        <dbReference type="Google" id="ProtNLM"/>
    </source>
</evidence>
<dbReference type="Pfam" id="PF13646">
    <property type="entry name" value="HEAT_2"/>
    <property type="match status" value="1"/>
</dbReference>
<feature type="compositionally biased region" description="Polar residues" evidence="1">
    <location>
        <begin position="166"/>
        <end position="178"/>
    </location>
</feature>
<dbReference type="InterPro" id="IPR016024">
    <property type="entry name" value="ARM-type_fold"/>
</dbReference>
<dbReference type="KEGG" id="ttf:THTE_0141"/>
<gene>
    <name evidence="2" type="ORF">THTE_0141</name>
</gene>
<reference evidence="2 3" key="1">
    <citation type="journal article" name="Front. Microbiol.">
        <title>Sugar Metabolism of the First Thermophilic Planctomycete Thermogutta terrifontis: Comparative Genomic and Transcriptomic Approaches.</title>
        <authorList>
            <person name="Elcheninov A.G."/>
            <person name="Menzel P."/>
            <person name="Gudbergsdottir S.R."/>
            <person name="Slesarev A.I."/>
            <person name="Kadnikov V.V."/>
            <person name="Krogh A."/>
            <person name="Bonch-Osmolovskaya E.A."/>
            <person name="Peng X."/>
            <person name="Kublanov I.V."/>
        </authorList>
    </citation>
    <scope>NUCLEOTIDE SEQUENCE [LARGE SCALE GENOMIC DNA]</scope>
    <source>
        <strain evidence="2 3">R1</strain>
    </source>
</reference>
<feature type="compositionally biased region" description="Polar residues" evidence="1">
    <location>
        <begin position="284"/>
        <end position="296"/>
    </location>
</feature>
<evidence type="ECO:0000256" key="1">
    <source>
        <dbReference type="SAM" id="MobiDB-lite"/>
    </source>
</evidence>
<dbReference type="Proteomes" id="UP000215086">
    <property type="component" value="Chromosome"/>
</dbReference>
<feature type="compositionally biased region" description="Low complexity" evidence="1">
    <location>
        <begin position="302"/>
        <end position="313"/>
    </location>
</feature>
<sequence length="466" mass="49763">MRKLCFLAGLCGLFILGAPQLLDVVLRVHVRKVGRELAAMPESQAFQMIADLEELGPAGITAIARGLLHPEPEVAEFAARVLWEKVFAARRSAQAAAQADAAVAGILGLWPEIPADRRHKVRRILRDYLEGLSPGSGTSAELAVQCAAILQDLPPDPRLAEEPASESPTALSQASQNKAAEAQKPVANPLRAPRSNAHSPLAVVSGEKPPAAAKGFPEGFQLTHYETETGMTPDSPASNPIPTSGGRSHQDARTFGRLPEETALSFGPGQMPPTLRIPDRAQPLSASQEQPRQQVAQDMEASPPSGTTVSPPGLELPGASSLQDTRDGSADAAVGIGHLRDNPWQRDRALWSQFAAGGPDAAKAQEKLREVGWIPQAFLVGRLAFHPNPEERRQAVSAIWDTTGLDPLPLLMLLACDPDETVRFEALSALGTMSAPEALSLIRTMAAQDPDFRVRALANEILSRAR</sequence>
<evidence type="ECO:0000313" key="2">
    <source>
        <dbReference type="EMBL" id="ASV72743.1"/>
    </source>
</evidence>
<feature type="region of interest" description="Disordered" evidence="1">
    <location>
        <begin position="155"/>
        <end position="328"/>
    </location>
</feature>
<dbReference type="SUPFAM" id="SSF48371">
    <property type="entry name" value="ARM repeat"/>
    <property type="match status" value="1"/>
</dbReference>
<organism evidence="2 3">
    <name type="scientific">Thermogutta terrifontis</name>
    <dbReference type="NCBI Taxonomy" id="1331910"/>
    <lineage>
        <taxon>Bacteria</taxon>
        <taxon>Pseudomonadati</taxon>
        <taxon>Planctomycetota</taxon>
        <taxon>Planctomycetia</taxon>
        <taxon>Pirellulales</taxon>
        <taxon>Thermoguttaceae</taxon>
        <taxon>Thermogutta</taxon>
    </lineage>
</organism>
<feature type="compositionally biased region" description="Basic and acidic residues" evidence="1">
    <location>
        <begin position="248"/>
        <end position="260"/>
    </location>
</feature>
<dbReference type="InterPro" id="IPR011989">
    <property type="entry name" value="ARM-like"/>
</dbReference>
<proteinExistence type="predicted"/>
<protein>
    <recommendedName>
        <fullName evidence="4">HEAT repeat domain-containing protein</fullName>
    </recommendedName>
</protein>
<dbReference type="AlphaFoldDB" id="A0A286R9X1"/>
<evidence type="ECO:0000313" key="3">
    <source>
        <dbReference type="Proteomes" id="UP000215086"/>
    </source>
</evidence>
<accession>A0A286R9X1</accession>
<keyword evidence="3" id="KW-1185">Reference proteome</keyword>
<dbReference type="Gene3D" id="1.25.10.10">
    <property type="entry name" value="Leucine-rich Repeat Variant"/>
    <property type="match status" value="1"/>
</dbReference>
<feature type="compositionally biased region" description="Polar residues" evidence="1">
    <location>
        <begin position="229"/>
        <end position="247"/>
    </location>
</feature>
<dbReference type="EMBL" id="CP018477">
    <property type="protein sequence ID" value="ASV72743.1"/>
    <property type="molecule type" value="Genomic_DNA"/>
</dbReference>
<name>A0A286R9X1_9BACT</name>